<evidence type="ECO:0000313" key="3">
    <source>
        <dbReference type="Proteomes" id="UP000003422"/>
    </source>
</evidence>
<dbReference type="EMBL" id="AGBB01000096">
    <property type="protein sequence ID" value="EGY79830.1"/>
    <property type="molecule type" value="Genomic_DNA"/>
</dbReference>
<proteinExistence type="predicted"/>
<keyword evidence="1" id="KW-0472">Membrane</keyword>
<keyword evidence="3" id="KW-1185">Reference proteome</keyword>
<comment type="caution">
    <text evidence="2">The sequence shown here is derived from an EMBL/GenBank/DDBJ whole genome shotgun (WGS) entry which is preliminary data.</text>
</comment>
<feature type="transmembrane region" description="Helical" evidence="1">
    <location>
        <begin position="38"/>
        <end position="62"/>
    </location>
</feature>
<dbReference type="STRING" id="997350.HMPREF9129_1041"/>
<keyword evidence="1" id="KW-0812">Transmembrane</keyword>
<name>G4D3R1_9FIRM</name>
<gene>
    <name evidence="2" type="ORF">HMPREF9129_1041</name>
</gene>
<accession>G4D3R1</accession>
<evidence type="ECO:0000313" key="2">
    <source>
        <dbReference type="EMBL" id="EGY79830.1"/>
    </source>
</evidence>
<protein>
    <submittedName>
        <fullName evidence="2">Uncharacterized protein</fullName>
    </submittedName>
</protein>
<organism evidence="2 3">
    <name type="scientific">Peptoniphilus indolicus ATCC 29427</name>
    <dbReference type="NCBI Taxonomy" id="997350"/>
    <lineage>
        <taxon>Bacteria</taxon>
        <taxon>Bacillati</taxon>
        <taxon>Bacillota</taxon>
        <taxon>Tissierellia</taxon>
        <taxon>Tissierellales</taxon>
        <taxon>Peptoniphilaceae</taxon>
        <taxon>Peptoniphilus</taxon>
    </lineage>
</organism>
<keyword evidence="1" id="KW-1133">Transmembrane helix</keyword>
<reference evidence="2 3" key="1">
    <citation type="submission" date="2011-06" db="EMBL/GenBank/DDBJ databases">
        <authorList>
            <person name="Muzny D."/>
            <person name="Qin X."/>
            <person name="Deng J."/>
            <person name="Jiang H."/>
            <person name="Liu Y."/>
            <person name="Qu J."/>
            <person name="Song X.-Z."/>
            <person name="Zhang L."/>
            <person name="Thornton R."/>
            <person name="Coyle M."/>
            <person name="Francisco L."/>
            <person name="Jackson L."/>
            <person name="Javaid M."/>
            <person name="Korchina V."/>
            <person name="Kovar C."/>
            <person name="Mata R."/>
            <person name="Mathew T."/>
            <person name="Ngo R."/>
            <person name="Nguyen L."/>
            <person name="Nguyen N."/>
            <person name="Okwuonu G."/>
            <person name="Ongeri F."/>
            <person name="Pham C."/>
            <person name="Simmons D."/>
            <person name="Wilczek-Boney K."/>
            <person name="Hale W."/>
            <person name="Jakkamsetti A."/>
            <person name="Pham P."/>
            <person name="Ruth R."/>
            <person name="San Lucas F."/>
            <person name="Warren J."/>
            <person name="Zhang J."/>
            <person name="Zhao Z."/>
            <person name="Zhou C."/>
            <person name="Zhu D."/>
            <person name="Lee S."/>
            <person name="Bess C."/>
            <person name="Blankenburg K."/>
            <person name="Forbes L."/>
            <person name="Fu Q."/>
            <person name="Gubbala S."/>
            <person name="Hirani K."/>
            <person name="Jayaseelan J.C."/>
            <person name="Lara F."/>
            <person name="Munidasa M."/>
            <person name="Palculict T."/>
            <person name="Patil S."/>
            <person name="Pu L.-L."/>
            <person name="Saada N."/>
            <person name="Tang L."/>
            <person name="Weissenberger G."/>
            <person name="Zhu Y."/>
            <person name="Hemphill L."/>
            <person name="Shang Y."/>
            <person name="Youmans B."/>
            <person name="Ayvaz T."/>
            <person name="Ross M."/>
            <person name="Santibanez J."/>
            <person name="Aqrawi P."/>
            <person name="Gross S."/>
            <person name="Joshi V."/>
            <person name="Fowler G."/>
            <person name="Nazareth L."/>
            <person name="Reid J."/>
            <person name="Worley K."/>
            <person name="Petrosino J."/>
            <person name="Highlander S."/>
            <person name="Gibbs R."/>
        </authorList>
    </citation>
    <scope>NUCLEOTIDE SEQUENCE [LARGE SCALE GENOMIC DNA]</scope>
    <source>
        <strain evidence="2 3">ATCC 29427</strain>
    </source>
</reference>
<dbReference type="AlphaFoldDB" id="G4D3R1"/>
<dbReference type="Proteomes" id="UP000003422">
    <property type="component" value="Unassembled WGS sequence"/>
</dbReference>
<dbReference type="PATRIC" id="fig|997350.3.peg.1001"/>
<evidence type="ECO:0000256" key="1">
    <source>
        <dbReference type="SAM" id="Phobius"/>
    </source>
</evidence>
<dbReference type="HOGENOM" id="CLU_2602941_0_0_9"/>
<feature type="transmembrane region" description="Helical" evidence="1">
    <location>
        <begin position="12"/>
        <end position="32"/>
    </location>
</feature>
<sequence>MTFFKIHKKIMINFVVSEILIFALSIAMAKYFENSIKYFYALKPAVVINILVLSISFIVFIFTLRRNEKYKIVEVLKGE</sequence>